<protein>
    <submittedName>
        <fullName evidence="2">Uncharacterized protein</fullName>
    </submittedName>
</protein>
<organism evidence="2 3">
    <name type="scientific">Pyricularia oryzae</name>
    <name type="common">Rice blast fungus</name>
    <name type="synonym">Magnaporthe oryzae</name>
    <dbReference type="NCBI Taxonomy" id="318829"/>
    <lineage>
        <taxon>Eukaryota</taxon>
        <taxon>Fungi</taxon>
        <taxon>Dikarya</taxon>
        <taxon>Ascomycota</taxon>
        <taxon>Pezizomycotina</taxon>
        <taxon>Sordariomycetes</taxon>
        <taxon>Sordariomycetidae</taxon>
        <taxon>Magnaporthales</taxon>
        <taxon>Pyriculariaceae</taxon>
        <taxon>Pyricularia</taxon>
    </lineage>
</organism>
<evidence type="ECO:0000313" key="3">
    <source>
        <dbReference type="Proteomes" id="UP000294847"/>
    </source>
</evidence>
<feature type="compositionally biased region" description="Basic and acidic residues" evidence="1">
    <location>
        <begin position="433"/>
        <end position="452"/>
    </location>
</feature>
<sequence>MHVFLPNSPMRSPSTVEERAYAIGATDFRRQQPAKVPTHQLLHLLHGVVNTVAARPLDPHRGRADAGDRDEHVVVTQARSFNYSNVVTLVEELPKLEVVRISRPPASTAENVATDRQEVPVAVRVYNWRFRIDLSGISGIPSPGPGGAADLLVDSLFVVLGGRPKHLGVDPRMVGGQRNLDLDNSLTLDVRHAGDLLMEHGNRAPRIAALGDRVSHRLLFHRGYPRRYVCAVDDGLGRTVHVGGGGADGVGHGRVGRDEDLAHASELARAQYRAAADEDHGARVRGGFGAVDCCFDHLFDASLRGSHDGLAEVDASQPFGFDPGASGHCYIRGGGLVAAEAEGPCHKVMTDALRADRDWSLVDADYRTAAQADALDRGHLEVDLDAREVTVALGEARVAVPEEVADVGGGAANVDYDAPRAADRLCSGEKRGAADGVCRSRGEDADGRRHGLGEGQQVAGVGGQVQGAAQADAGHGADEGADGATGEAEDGGVEDAGVLPGQQAAACYVGGADDVGFVAELVDDDVPRALLLVVALVHGGADADDDHVFDARSSDGGGLPAHLIPIEMCNQRPVDVAPPGNDGGVAMDDAFQRPGPVCEGRSAGGKVVCCQPEDGNLFDPRHIPLDDGVEKVGGADGDSSNFGRGTRTSTIEPAGSVGCRCCRRSCQEGLQSLLDPKCHVAAGHGLVRRQNRIAAIL</sequence>
<accession>A0A4P7NKA9</accession>
<gene>
    <name evidence="2" type="ORF">PoMZ_11405</name>
</gene>
<dbReference type="Proteomes" id="UP000294847">
    <property type="component" value="Chromosome 5"/>
</dbReference>
<dbReference type="AlphaFoldDB" id="A0A4P7NKA9"/>
<reference evidence="2 3" key="1">
    <citation type="journal article" date="2019" name="Mol. Biol. Evol.">
        <title>Blast fungal genomes show frequent chromosomal changes, gene gains and losses, and effector gene turnover.</title>
        <authorList>
            <person name="Gomez Luciano L.B."/>
            <person name="Jason Tsai I."/>
            <person name="Chuma I."/>
            <person name="Tosa Y."/>
            <person name="Chen Y.H."/>
            <person name="Li J.Y."/>
            <person name="Li M.Y."/>
            <person name="Jade Lu M.Y."/>
            <person name="Nakayashiki H."/>
            <person name="Li W.H."/>
        </authorList>
    </citation>
    <scope>NUCLEOTIDE SEQUENCE [LARGE SCALE GENOMIC DNA]</scope>
    <source>
        <strain evidence="2">MZ5-1-6</strain>
    </source>
</reference>
<name>A0A4P7NKA9_PYROR</name>
<evidence type="ECO:0000313" key="2">
    <source>
        <dbReference type="EMBL" id="QBZ62523.1"/>
    </source>
</evidence>
<evidence type="ECO:0000256" key="1">
    <source>
        <dbReference type="SAM" id="MobiDB-lite"/>
    </source>
</evidence>
<feature type="region of interest" description="Disordered" evidence="1">
    <location>
        <begin position="433"/>
        <end position="490"/>
    </location>
</feature>
<dbReference type="EMBL" id="CP034208">
    <property type="protein sequence ID" value="QBZ62523.1"/>
    <property type="molecule type" value="Genomic_DNA"/>
</dbReference>
<proteinExistence type="predicted"/>